<dbReference type="GeneID" id="86060313"/>
<dbReference type="EMBL" id="QJKD01000002">
    <property type="protein sequence ID" value="PXX56050.1"/>
    <property type="molecule type" value="Genomic_DNA"/>
</dbReference>
<evidence type="ECO:0000313" key="2">
    <source>
        <dbReference type="Proteomes" id="UP000248057"/>
    </source>
</evidence>
<accession>A0A2V3YFA5</accession>
<organism evidence="1 2">
    <name type="scientific">Hungatella effluvii</name>
    <dbReference type="NCBI Taxonomy" id="1096246"/>
    <lineage>
        <taxon>Bacteria</taxon>
        <taxon>Bacillati</taxon>
        <taxon>Bacillota</taxon>
        <taxon>Clostridia</taxon>
        <taxon>Lachnospirales</taxon>
        <taxon>Lachnospiraceae</taxon>
        <taxon>Hungatella</taxon>
    </lineage>
</organism>
<comment type="caution">
    <text evidence="1">The sequence shown here is derived from an EMBL/GenBank/DDBJ whole genome shotgun (WGS) entry which is preliminary data.</text>
</comment>
<proteinExistence type="predicted"/>
<gene>
    <name evidence="1" type="ORF">DFR60_102325</name>
</gene>
<dbReference type="Proteomes" id="UP000248057">
    <property type="component" value="Unassembled WGS sequence"/>
</dbReference>
<reference evidence="1 2" key="1">
    <citation type="submission" date="2018-05" db="EMBL/GenBank/DDBJ databases">
        <title>Genomic Encyclopedia of Type Strains, Phase IV (KMG-IV): sequencing the most valuable type-strain genomes for metagenomic binning, comparative biology and taxonomic classification.</title>
        <authorList>
            <person name="Goeker M."/>
        </authorList>
    </citation>
    <scope>NUCLEOTIDE SEQUENCE [LARGE SCALE GENOMIC DNA]</scope>
    <source>
        <strain evidence="1 2">DSM 24995</strain>
    </source>
</reference>
<dbReference type="RefSeq" id="WP_110321902.1">
    <property type="nucleotide sequence ID" value="NZ_QJKD01000002.1"/>
</dbReference>
<evidence type="ECO:0000313" key="1">
    <source>
        <dbReference type="EMBL" id="PXX56050.1"/>
    </source>
</evidence>
<keyword evidence="2" id="KW-1185">Reference proteome</keyword>
<sequence length="61" mass="6754">MELQALYDLQERLEATAAAGVRLAGEDFPDGKSSHKSEYKEFPRVLLLIIGRNNYGTSGII</sequence>
<protein>
    <submittedName>
        <fullName evidence="1">Uncharacterized protein</fullName>
    </submittedName>
</protein>
<dbReference type="AlphaFoldDB" id="A0A2V3YFA5"/>
<name>A0A2V3YFA5_9FIRM</name>